<keyword evidence="5" id="KW-0663">Pyridoxal phosphate</keyword>
<dbReference type="FunFam" id="3.40.640.10:FF:000021">
    <property type="entry name" value="Glutamate-1-semialdehyde 2,1-aminomutase"/>
    <property type="match status" value="1"/>
</dbReference>
<evidence type="ECO:0000256" key="1">
    <source>
        <dbReference type="ARBA" id="ARBA00001933"/>
    </source>
</evidence>
<dbReference type="NCBIfam" id="NF000818">
    <property type="entry name" value="PRK00062.1"/>
    <property type="match status" value="1"/>
</dbReference>
<dbReference type="CDD" id="cd00610">
    <property type="entry name" value="OAT_like"/>
    <property type="match status" value="1"/>
</dbReference>
<reference evidence="8" key="1">
    <citation type="journal article" date="2015" name="Proc. Natl. Acad. Sci. U.S.A.">
        <title>Networks of energetic and metabolic interactions define dynamics in microbial communities.</title>
        <authorList>
            <person name="Embree M."/>
            <person name="Liu J.K."/>
            <person name="Al-Bassam M.M."/>
            <person name="Zengler K."/>
        </authorList>
    </citation>
    <scope>NUCLEOTIDE SEQUENCE</scope>
</reference>
<dbReference type="InterPro" id="IPR005814">
    <property type="entry name" value="Aminotrans_3"/>
</dbReference>
<dbReference type="Gene3D" id="3.40.640.10">
    <property type="entry name" value="Type I PLP-dependent aspartate aminotransferase-like (Major domain)"/>
    <property type="match status" value="1"/>
</dbReference>
<protein>
    <recommendedName>
        <fullName evidence="4">glutamate-1-semialdehyde 2,1-aminomutase</fullName>
        <ecNumber evidence="4">5.4.3.8</ecNumber>
    </recommendedName>
</protein>
<dbReference type="GO" id="GO:0008483">
    <property type="term" value="F:transaminase activity"/>
    <property type="evidence" value="ECO:0007669"/>
    <property type="project" value="UniProtKB-KW"/>
</dbReference>
<dbReference type="SUPFAM" id="SSF53383">
    <property type="entry name" value="PLP-dependent transferases"/>
    <property type="match status" value="1"/>
</dbReference>
<dbReference type="HAMAP" id="MF_00375">
    <property type="entry name" value="HemL_aminotrans_3"/>
    <property type="match status" value="1"/>
</dbReference>
<keyword evidence="8" id="KW-0032">Aminotransferase</keyword>
<proteinExistence type="inferred from homology"/>
<name>A0A0W8E8C3_9ZZZZ</name>
<dbReference type="Pfam" id="PF00202">
    <property type="entry name" value="Aminotran_3"/>
    <property type="match status" value="1"/>
</dbReference>
<dbReference type="PANTHER" id="PTHR43713:SF3">
    <property type="entry name" value="GLUTAMATE-1-SEMIALDEHYDE 2,1-AMINOMUTASE 1, CHLOROPLASTIC-RELATED"/>
    <property type="match status" value="1"/>
</dbReference>
<sequence length="433" mass="47024">MNEPIKSRARFARAQQLMPGGVNSPVRAFKAVGLDPLFIEKASGSKIYDIDSNEYIDYVCSWGPLILGHAHPEIVRAICQAAELGTSYGAPSEKEIELAELICEAIPSIDKVRMVNSGTEATMSAARLARAYTGRDKILKFEGCYHGHADSFLIKAGSGLLTSGVPTSPGIPKDYAGGTLVSRYNDIESVQKIFDLSGRDIAAVIVEPIAGNMGLIVPETGFLQELRSITDQYGSLLIFDEVISGFRTCYGGYQNLIDVKPDITTLGKIIGGGLPVGAYGGRRDIMTLVAPEGDVYQAGTLSGNPLAMAAGSATLKLLKNTDLYTNLEYLGQYMVKGLKESLLSRGLKYQINHLGSMFSLFFTDQEVKDYDTAVSSDTRTFAKFYKTLLSEGVYFPPSQFEVCFISNAHTQSDLDRTVAVIEKALDFSMLEDN</sequence>
<dbReference type="EMBL" id="LNQE01001842">
    <property type="protein sequence ID" value="KUG04691.1"/>
    <property type="molecule type" value="Genomic_DNA"/>
</dbReference>
<gene>
    <name evidence="8" type="ORF">ASZ90_017830</name>
</gene>
<comment type="similarity">
    <text evidence="3">Belongs to the class-III pyridoxal-phosphate-dependent aminotransferase family. HemL subfamily.</text>
</comment>
<dbReference type="InterPro" id="IPR015424">
    <property type="entry name" value="PyrdxlP-dep_Trfase"/>
</dbReference>
<dbReference type="GO" id="GO:0030170">
    <property type="term" value="F:pyridoxal phosphate binding"/>
    <property type="evidence" value="ECO:0007669"/>
    <property type="project" value="InterPro"/>
</dbReference>
<evidence type="ECO:0000256" key="7">
    <source>
        <dbReference type="ARBA" id="ARBA00023244"/>
    </source>
</evidence>
<organism evidence="8">
    <name type="scientific">hydrocarbon metagenome</name>
    <dbReference type="NCBI Taxonomy" id="938273"/>
    <lineage>
        <taxon>unclassified sequences</taxon>
        <taxon>metagenomes</taxon>
        <taxon>ecological metagenomes</taxon>
    </lineage>
</organism>
<dbReference type="GO" id="GO:0006782">
    <property type="term" value="P:protoporphyrinogen IX biosynthetic process"/>
    <property type="evidence" value="ECO:0007669"/>
    <property type="project" value="UniProtKB-UniPathway"/>
</dbReference>
<dbReference type="UniPathway" id="UPA00251">
    <property type="reaction ID" value="UER00317"/>
</dbReference>
<comment type="cofactor">
    <cofactor evidence="1">
        <name>pyridoxal 5'-phosphate</name>
        <dbReference type="ChEBI" id="CHEBI:597326"/>
    </cofactor>
</comment>
<dbReference type="AlphaFoldDB" id="A0A0W8E8C3"/>
<dbReference type="PANTHER" id="PTHR43713">
    <property type="entry name" value="GLUTAMATE-1-SEMIALDEHYDE 2,1-AMINOMUTASE"/>
    <property type="match status" value="1"/>
</dbReference>
<evidence type="ECO:0000256" key="6">
    <source>
        <dbReference type="ARBA" id="ARBA00023235"/>
    </source>
</evidence>
<dbReference type="GO" id="GO:0042286">
    <property type="term" value="F:glutamate-1-semialdehyde 2,1-aminomutase activity"/>
    <property type="evidence" value="ECO:0007669"/>
    <property type="project" value="UniProtKB-EC"/>
</dbReference>
<dbReference type="InterPro" id="IPR015422">
    <property type="entry name" value="PyrdxlP-dep_Trfase_small"/>
</dbReference>
<evidence type="ECO:0000256" key="4">
    <source>
        <dbReference type="ARBA" id="ARBA00012143"/>
    </source>
</evidence>
<comment type="pathway">
    <text evidence="2">Porphyrin-containing compound metabolism; protoporphyrin-IX biosynthesis; 5-aminolevulinate from L-glutamyl-tRNA(Glu): step 2/2.</text>
</comment>
<dbReference type="EC" id="5.4.3.8" evidence="4"/>
<accession>A0A0W8E8C3</accession>
<dbReference type="InterPro" id="IPR004639">
    <property type="entry name" value="4pyrrol_synth_GluAld_NH2Trfase"/>
</dbReference>
<evidence type="ECO:0000313" key="8">
    <source>
        <dbReference type="EMBL" id="KUG04691.1"/>
    </source>
</evidence>
<keyword evidence="7" id="KW-0627">Porphyrin biosynthesis</keyword>
<comment type="caution">
    <text evidence="8">The sequence shown here is derived from an EMBL/GenBank/DDBJ whole genome shotgun (WGS) entry which is preliminary data.</text>
</comment>
<evidence type="ECO:0000256" key="5">
    <source>
        <dbReference type="ARBA" id="ARBA00022898"/>
    </source>
</evidence>
<dbReference type="NCBIfam" id="TIGR00713">
    <property type="entry name" value="hemL"/>
    <property type="match status" value="1"/>
</dbReference>
<dbReference type="InterPro" id="IPR015421">
    <property type="entry name" value="PyrdxlP-dep_Trfase_major"/>
</dbReference>
<dbReference type="Gene3D" id="3.90.1150.10">
    <property type="entry name" value="Aspartate Aminotransferase, domain 1"/>
    <property type="match status" value="1"/>
</dbReference>
<keyword evidence="8" id="KW-0808">Transferase</keyword>
<evidence type="ECO:0000256" key="2">
    <source>
        <dbReference type="ARBA" id="ARBA00004819"/>
    </source>
</evidence>
<keyword evidence="6 8" id="KW-0413">Isomerase</keyword>
<evidence type="ECO:0000256" key="3">
    <source>
        <dbReference type="ARBA" id="ARBA00008981"/>
    </source>
</evidence>